<organism evidence="2 3">
    <name type="scientific">Schistosoma mekongi</name>
    <name type="common">Parasitic worm</name>
    <dbReference type="NCBI Taxonomy" id="38744"/>
    <lineage>
        <taxon>Eukaryota</taxon>
        <taxon>Metazoa</taxon>
        <taxon>Spiralia</taxon>
        <taxon>Lophotrochozoa</taxon>
        <taxon>Platyhelminthes</taxon>
        <taxon>Trematoda</taxon>
        <taxon>Digenea</taxon>
        <taxon>Strigeidida</taxon>
        <taxon>Schistosomatoidea</taxon>
        <taxon>Schistosomatidae</taxon>
        <taxon>Schistosoma</taxon>
    </lineage>
</organism>
<evidence type="ECO:0000313" key="2">
    <source>
        <dbReference type="EMBL" id="KAK4471394.1"/>
    </source>
</evidence>
<reference evidence="2" key="1">
    <citation type="submission" date="2022-04" db="EMBL/GenBank/DDBJ databases">
        <authorList>
            <person name="Xu L."/>
            <person name="Lv Z."/>
        </authorList>
    </citation>
    <scope>NUCLEOTIDE SEQUENCE</scope>
    <source>
        <strain evidence="2">LV_2022a</strain>
    </source>
</reference>
<dbReference type="Proteomes" id="UP001292079">
    <property type="component" value="Unassembled WGS sequence"/>
</dbReference>
<comment type="caution">
    <text evidence="2">The sequence shown here is derived from an EMBL/GenBank/DDBJ whole genome shotgun (WGS) entry which is preliminary data.</text>
</comment>
<proteinExistence type="predicted"/>
<feature type="region of interest" description="Disordered" evidence="1">
    <location>
        <begin position="1"/>
        <end position="20"/>
    </location>
</feature>
<gene>
    <name evidence="2" type="ORF">MN116_004826</name>
</gene>
<reference evidence="2" key="2">
    <citation type="journal article" date="2023" name="Infect Dis Poverty">
        <title>Chromosome-scale genome of the human blood fluke Schistosoma mekongi and its implications for public health.</title>
        <authorList>
            <person name="Zhou M."/>
            <person name="Xu L."/>
            <person name="Xu D."/>
            <person name="Chen W."/>
            <person name="Khan J."/>
            <person name="Hu Y."/>
            <person name="Huang H."/>
            <person name="Wei H."/>
            <person name="Zhang Y."/>
            <person name="Chusongsang P."/>
            <person name="Tanasarnprasert K."/>
            <person name="Hu X."/>
            <person name="Limpanont Y."/>
            <person name="Lv Z."/>
        </authorList>
    </citation>
    <scope>NUCLEOTIDE SEQUENCE</scope>
    <source>
        <strain evidence="2">LV_2022a</strain>
    </source>
</reference>
<name>A0AAE1ZDE1_SCHME</name>
<dbReference type="AlphaFoldDB" id="A0AAE1ZDE1"/>
<evidence type="ECO:0000256" key="1">
    <source>
        <dbReference type="SAM" id="MobiDB-lite"/>
    </source>
</evidence>
<dbReference type="EMBL" id="JALJAT010000003">
    <property type="protein sequence ID" value="KAK4471394.1"/>
    <property type="molecule type" value="Genomic_DNA"/>
</dbReference>
<sequence>MTLPKNSVSNSSSGNGNTNSCAVDNVLQHSDLLSSVRRSSFIGSLTEVNNLNENQSDIYVQKTRPIVHTKLDTIYQGKNLHNHHLISNFDRPLSEQQSIVDYSDTKLITENESDSPTFLITGHCSDSTPHLPNLISFNANQTTNHNLAMPKVTNSPSRYSYSNLHQSVPFVSSLTIDKSLNNSMNNIVSIPKMKLAPDETVISSSVKRYSVPSRSRLVDIPQREYEIPINDNNSSNNNYNHINGYTKHDIHFIPVTSSQAIISNDSGILHKLNTTHNCFTGDIRNNGHYEIPYKYPPNHCNQQLLLDLHHGNNNYQYRQQHPPLPSHNCIQLQQHQEQFNHHGSNWLPSNNNNRKIVNFTRNNFEPKENSVNNHFNGNGNIVHSTITLPEIAPKPPVRTKLIISNSNNINTVTNTTSINNDSINPLRWRSVKSLSSEDYSSTNLYGPQPYSQPNIESHKIIVQRLPQFNGNNLTNDYIDQISSYYTQYET</sequence>
<evidence type="ECO:0000313" key="3">
    <source>
        <dbReference type="Proteomes" id="UP001292079"/>
    </source>
</evidence>
<keyword evidence="3" id="KW-1185">Reference proteome</keyword>
<protein>
    <submittedName>
        <fullName evidence="2">Uncharacterized protein</fullName>
    </submittedName>
</protein>
<accession>A0AAE1ZDE1</accession>